<proteinExistence type="predicted"/>
<dbReference type="InterPro" id="IPR007312">
    <property type="entry name" value="Phosphoesterase"/>
</dbReference>
<keyword evidence="1" id="KW-0378">Hydrolase</keyword>
<gene>
    <name evidence="2" type="ORF">GCM10023322_07380</name>
</gene>
<name>A0ABP9RL74_9ACTN</name>
<evidence type="ECO:0000313" key="2">
    <source>
        <dbReference type="EMBL" id="GAA5178952.1"/>
    </source>
</evidence>
<comment type="caution">
    <text evidence="2">The sequence shown here is derived from an EMBL/GenBank/DDBJ whole genome shotgun (WGS) entry which is preliminary data.</text>
</comment>
<protein>
    <submittedName>
        <fullName evidence="2">Uncharacterized protein</fullName>
    </submittedName>
</protein>
<evidence type="ECO:0000313" key="3">
    <source>
        <dbReference type="Proteomes" id="UP001501570"/>
    </source>
</evidence>
<evidence type="ECO:0000256" key="1">
    <source>
        <dbReference type="ARBA" id="ARBA00022801"/>
    </source>
</evidence>
<organism evidence="2 3">
    <name type="scientific">Rugosimonospora acidiphila</name>
    <dbReference type="NCBI Taxonomy" id="556531"/>
    <lineage>
        <taxon>Bacteria</taxon>
        <taxon>Bacillati</taxon>
        <taxon>Actinomycetota</taxon>
        <taxon>Actinomycetes</taxon>
        <taxon>Micromonosporales</taxon>
        <taxon>Micromonosporaceae</taxon>
        <taxon>Rugosimonospora</taxon>
    </lineage>
</organism>
<sequence>MSPGRWETFTIADRYHSSVLGPTMPNRLMWSTGGIDQQGLAGGPFLETAMNYMSLTYETGAETLYKAGISVKQYNCDGRFDELGACWFLFDQVWNNKLPKDLLNRIRTGSTDFLFGDGTPGASATRWRPSSRRSG</sequence>
<dbReference type="Pfam" id="PF04185">
    <property type="entry name" value="Phosphoesterase"/>
    <property type="match status" value="1"/>
</dbReference>
<dbReference type="Proteomes" id="UP001501570">
    <property type="component" value="Unassembled WGS sequence"/>
</dbReference>
<accession>A0ABP9RL74</accession>
<reference evidence="3" key="1">
    <citation type="journal article" date="2019" name="Int. J. Syst. Evol. Microbiol.">
        <title>The Global Catalogue of Microorganisms (GCM) 10K type strain sequencing project: providing services to taxonomists for standard genome sequencing and annotation.</title>
        <authorList>
            <consortium name="The Broad Institute Genomics Platform"/>
            <consortium name="The Broad Institute Genome Sequencing Center for Infectious Disease"/>
            <person name="Wu L."/>
            <person name="Ma J."/>
        </authorList>
    </citation>
    <scope>NUCLEOTIDE SEQUENCE [LARGE SCALE GENOMIC DNA]</scope>
    <source>
        <strain evidence="3">JCM 18304</strain>
    </source>
</reference>
<keyword evidence="3" id="KW-1185">Reference proteome</keyword>
<dbReference type="EMBL" id="BAABJQ010000002">
    <property type="protein sequence ID" value="GAA5178952.1"/>
    <property type="molecule type" value="Genomic_DNA"/>
</dbReference>